<dbReference type="EC" id="3.2.1.28" evidence="3"/>
<dbReference type="OrthoDB" id="106887at2"/>
<evidence type="ECO:0000313" key="3">
    <source>
        <dbReference type="EMBL" id="KTC73634.1"/>
    </source>
</evidence>
<gene>
    <name evidence="3" type="primary">treF</name>
    <name evidence="3" type="ORF">Lboz_2280</name>
</gene>
<dbReference type="PATRIC" id="fig|447.4.peg.2414"/>
<name>A0A0W0RRD9_LEGBO</name>
<dbReference type="AlphaFoldDB" id="A0A0W0RRD9"/>
<dbReference type="PANTHER" id="PTHR23403">
    <property type="entry name" value="TREHALASE"/>
    <property type="match status" value="1"/>
</dbReference>
<dbReference type="InterPro" id="IPR018232">
    <property type="entry name" value="Glyco_hydro_37_CS"/>
</dbReference>
<proteinExistence type="predicted"/>
<dbReference type="InterPro" id="IPR001661">
    <property type="entry name" value="Glyco_hydro_37"/>
</dbReference>
<evidence type="ECO:0000256" key="1">
    <source>
        <dbReference type="ARBA" id="ARBA00022801"/>
    </source>
</evidence>
<sequence length="518" mass="60777">MHKAPKNFFIYIFFIILVIFSQSSFSSHIDPVNLQVTQYIDKSWDRLTRDNWIQSKVDPKLLADEFIVYLPESERIEKIKENNIKLANKVHFEYLPPNYTHIKKHGLLYLPYPYVVPGGRFNEMYAWDSFFIELGLLESNRLNLAKNMVDNLIYEVIHYGIVLNANRTYYLGRTQPPVLTEMILAYYNKDPDKLWLKSTLPAIEKLYHHWTSPPRAIPHIGLSRYYSGGVGQTPEESPVYYAKVINYFRTHDISDYNKALFYDQQNNKLTPLFYIADRTIRESGFDITAKYGPFGAGILDFAPVDLNVLLYQMERDTQEIYKILGNDNEAMKWRTRAEKRAKYINQYLWDESTGYYLDYDFKKKRRKYYPFATTFYPLWAGIASKEQAAAVVKHIPDLLMKGGIVTSINNSGLQWDAPFGWAPLQYFAVFGLERYGYKRFAMEIATKFINTVNRGFQRNHAIFEKYDVNTISTRTDNKIKYSYATNEIGFGWTNGVYLIFTKFIEHHDNECNSIECHA</sequence>
<dbReference type="Gene3D" id="1.50.10.10">
    <property type="match status" value="1"/>
</dbReference>
<keyword evidence="2 3" id="KW-0326">Glycosidase</keyword>
<dbReference type="Pfam" id="PF01204">
    <property type="entry name" value="Trehalase"/>
    <property type="match status" value="1"/>
</dbReference>
<dbReference type="RefSeq" id="WP_058459881.1">
    <property type="nucleotide sequence ID" value="NZ_LBAW01000007.1"/>
</dbReference>
<dbReference type="Proteomes" id="UP000054695">
    <property type="component" value="Unassembled WGS sequence"/>
</dbReference>
<dbReference type="PANTHER" id="PTHR23403:SF6">
    <property type="entry name" value="CYTOSOLIC NEUTRAL TREHALASE-RELATED"/>
    <property type="match status" value="1"/>
</dbReference>
<keyword evidence="1 3" id="KW-0378">Hydrolase</keyword>
<dbReference type="InterPro" id="IPR008928">
    <property type="entry name" value="6-hairpin_glycosidase_sf"/>
</dbReference>
<dbReference type="PROSITE" id="PS00928">
    <property type="entry name" value="TREHALASE_2"/>
    <property type="match status" value="1"/>
</dbReference>
<dbReference type="InterPro" id="IPR012341">
    <property type="entry name" value="6hp_glycosidase-like_sf"/>
</dbReference>
<dbReference type="GO" id="GO:0005993">
    <property type="term" value="P:trehalose catabolic process"/>
    <property type="evidence" value="ECO:0007669"/>
    <property type="project" value="TreeGrafter"/>
</dbReference>
<dbReference type="GO" id="GO:0004555">
    <property type="term" value="F:alpha,alpha-trehalase activity"/>
    <property type="evidence" value="ECO:0007669"/>
    <property type="project" value="UniProtKB-EC"/>
</dbReference>
<comment type="caution">
    <text evidence="3">The sequence shown here is derived from an EMBL/GenBank/DDBJ whole genome shotgun (WGS) entry which is preliminary data.</text>
</comment>
<evidence type="ECO:0000313" key="4">
    <source>
        <dbReference type="Proteomes" id="UP000054695"/>
    </source>
</evidence>
<organism evidence="3 4">
    <name type="scientific">Legionella bozemanae</name>
    <name type="common">Fluoribacter bozemanae</name>
    <dbReference type="NCBI Taxonomy" id="447"/>
    <lineage>
        <taxon>Bacteria</taxon>
        <taxon>Pseudomonadati</taxon>
        <taxon>Pseudomonadota</taxon>
        <taxon>Gammaproteobacteria</taxon>
        <taxon>Legionellales</taxon>
        <taxon>Legionellaceae</taxon>
        <taxon>Legionella</taxon>
    </lineage>
</organism>
<reference evidence="3 4" key="1">
    <citation type="submission" date="2015-11" db="EMBL/GenBank/DDBJ databases">
        <title>Genomic analysis of 38 Legionella species identifies large and diverse effector repertoires.</title>
        <authorList>
            <person name="Burstein D."/>
            <person name="Amaro F."/>
            <person name="Zusman T."/>
            <person name="Lifshitz Z."/>
            <person name="Cohen O."/>
            <person name="Gilbert J.A."/>
            <person name="Pupko T."/>
            <person name="Shuman H.A."/>
            <person name="Segal G."/>
        </authorList>
    </citation>
    <scope>NUCLEOTIDE SEQUENCE [LARGE SCALE GENOMIC DNA]</scope>
    <source>
        <strain evidence="3 4">WIGA</strain>
    </source>
</reference>
<dbReference type="EMBL" id="LNXU01000019">
    <property type="protein sequence ID" value="KTC73634.1"/>
    <property type="molecule type" value="Genomic_DNA"/>
</dbReference>
<dbReference type="PRINTS" id="PR00744">
    <property type="entry name" value="GLHYDRLASE37"/>
</dbReference>
<accession>A0A0W0RRD9</accession>
<evidence type="ECO:0000256" key="2">
    <source>
        <dbReference type="ARBA" id="ARBA00023295"/>
    </source>
</evidence>
<keyword evidence="4" id="KW-1185">Reference proteome</keyword>
<dbReference type="SUPFAM" id="SSF48208">
    <property type="entry name" value="Six-hairpin glycosidases"/>
    <property type="match status" value="1"/>
</dbReference>
<dbReference type="STRING" id="447.Lboz_2280"/>
<protein>
    <submittedName>
        <fullName evidence="3">Alpha,alpha-trehalase</fullName>
        <ecNumber evidence="3">3.2.1.28</ecNumber>
    </submittedName>
</protein>